<dbReference type="Proteomes" id="UP000694845">
    <property type="component" value="Unplaced"/>
</dbReference>
<feature type="region of interest" description="Disordered" evidence="6">
    <location>
        <begin position="298"/>
        <end position="318"/>
    </location>
</feature>
<dbReference type="PROSITE" id="PS50261">
    <property type="entry name" value="G_PROTEIN_RECEP_F2_4"/>
    <property type="match status" value="1"/>
</dbReference>
<evidence type="ECO:0000256" key="2">
    <source>
        <dbReference type="ARBA" id="ARBA00022692"/>
    </source>
</evidence>
<feature type="signal peptide" evidence="8">
    <location>
        <begin position="1"/>
        <end position="29"/>
    </location>
</feature>
<dbReference type="KEGG" id="aplc:110981540"/>
<evidence type="ECO:0000313" key="13">
    <source>
        <dbReference type="RefSeq" id="XP_022094853.1"/>
    </source>
</evidence>
<reference evidence="13" key="1">
    <citation type="submission" date="2025-08" db="UniProtKB">
        <authorList>
            <consortium name="RefSeq"/>
        </authorList>
    </citation>
    <scope>IDENTIFICATION</scope>
</reference>
<dbReference type="SUPFAM" id="SSF81321">
    <property type="entry name" value="Family A G protein-coupled receptor-like"/>
    <property type="match status" value="1"/>
</dbReference>
<comment type="subcellular location">
    <subcellularLocation>
        <location evidence="1">Membrane</location>
        <topology evidence="1">Multi-pass membrane protein</topology>
    </subcellularLocation>
</comment>
<protein>
    <submittedName>
        <fullName evidence="13">Adhesion G-protein coupled receptor G4-like isoform X1</fullName>
    </submittedName>
</protein>
<dbReference type="PRINTS" id="PR00249">
    <property type="entry name" value="GPCRSECRETIN"/>
</dbReference>
<dbReference type="InterPro" id="IPR000203">
    <property type="entry name" value="GPS"/>
</dbReference>
<feature type="transmembrane region" description="Helical" evidence="7">
    <location>
        <begin position="1015"/>
        <end position="1037"/>
    </location>
</feature>
<feature type="region of interest" description="Disordered" evidence="6">
    <location>
        <begin position="328"/>
        <end position="347"/>
    </location>
</feature>
<feature type="compositionally biased region" description="Low complexity" evidence="6">
    <location>
        <begin position="506"/>
        <end position="529"/>
    </location>
</feature>
<evidence type="ECO:0000259" key="10">
    <source>
        <dbReference type="PROSITE" id="PS50227"/>
    </source>
</evidence>
<proteinExistence type="predicted"/>
<feature type="compositionally biased region" description="Polar residues" evidence="6">
    <location>
        <begin position="404"/>
        <end position="416"/>
    </location>
</feature>
<dbReference type="PROSITE" id="PS50227">
    <property type="entry name" value="G_PROTEIN_RECEP_F2_3"/>
    <property type="match status" value="1"/>
</dbReference>
<dbReference type="OrthoDB" id="5961629at2759"/>
<evidence type="ECO:0000256" key="4">
    <source>
        <dbReference type="ARBA" id="ARBA00023136"/>
    </source>
</evidence>
<dbReference type="InterPro" id="IPR046338">
    <property type="entry name" value="GAIN_dom_sf"/>
</dbReference>
<dbReference type="Gene3D" id="1.20.1070.10">
    <property type="entry name" value="Rhodopsin 7-helix transmembrane proteins"/>
    <property type="match status" value="1"/>
</dbReference>
<feature type="region of interest" description="Disordered" evidence="6">
    <location>
        <begin position="404"/>
        <end position="537"/>
    </location>
</feature>
<dbReference type="Pfam" id="PF00002">
    <property type="entry name" value="7tm_2"/>
    <property type="match status" value="1"/>
</dbReference>
<dbReference type="GeneID" id="110981540"/>
<dbReference type="RefSeq" id="XP_022094853.1">
    <property type="nucleotide sequence ID" value="XM_022239161.1"/>
</dbReference>
<keyword evidence="4 7" id="KW-0472">Membrane</keyword>
<dbReference type="SUPFAM" id="SSF52058">
    <property type="entry name" value="L domain-like"/>
    <property type="match status" value="1"/>
</dbReference>
<keyword evidence="3 7" id="KW-1133">Transmembrane helix</keyword>
<feature type="transmembrane region" description="Helical" evidence="7">
    <location>
        <begin position="1044"/>
        <end position="1066"/>
    </location>
</feature>
<dbReference type="Gene3D" id="2.60.220.50">
    <property type="match status" value="1"/>
</dbReference>
<evidence type="ECO:0000256" key="3">
    <source>
        <dbReference type="ARBA" id="ARBA00022989"/>
    </source>
</evidence>
<dbReference type="Gene3D" id="3.80.10.10">
    <property type="entry name" value="Ribonuclease Inhibitor"/>
    <property type="match status" value="1"/>
</dbReference>
<gene>
    <name evidence="13" type="primary">LOC110981540</name>
</gene>
<dbReference type="InterPro" id="IPR001879">
    <property type="entry name" value="GPCR_2_extracellular_dom"/>
</dbReference>
<feature type="transmembrane region" description="Helical" evidence="7">
    <location>
        <begin position="973"/>
        <end position="995"/>
    </location>
</feature>
<dbReference type="InterPro" id="IPR017981">
    <property type="entry name" value="GPCR_2-like_7TM"/>
</dbReference>
<dbReference type="GO" id="GO:0016020">
    <property type="term" value="C:membrane"/>
    <property type="evidence" value="ECO:0007669"/>
    <property type="project" value="UniProtKB-SubCell"/>
</dbReference>
<evidence type="ECO:0000259" key="11">
    <source>
        <dbReference type="PROSITE" id="PS50261"/>
    </source>
</evidence>
<dbReference type="GO" id="GO:0007166">
    <property type="term" value="P:cell surface receptor signaling pathway"/>
    <property type="evidence" value="ECO:0007669"/>
    <property type="project" value="InterPro"/>
</dbReference>
<dbReference type="Pfam" id="PF01825">
    <property type="entry name" value="GPS"/>
    <property type="match status" value="1"/>
</dbReference>
<feature type="transmembrane region" description="Helical" evidence="7">
    <location>
        <begin position="1133"/>
        <end position="1154"/>
    </location>
</feature>
<feature type="transmembrane region" description="Helical" evidence="7">
    <location>
        <begin position="1086"/>
        <end position="1112"/>
    </location>
</feature>
<feature type="transmembrane region" description="Helical" evidence="7">
    <location>
        <begin position="1160"/>
        <end position="1183"/>
    </location>
</feature>
<evidence type="ECO:0000256" key="8">
    <source>
        <dbReference type="SAM" id="SignalP"/>
    </source>
</evidence>
<evidence type="ECO:0000256" key="7">
    <source>
        <dbReference type="SAM" id="Phobius"/>
    </source>
</evidence>
<evidence type="ECO:0000259" key="9">
    <source>
        <dbReference type="PROSITE" id="PS50221"/>
    </source>
</evidence>
<feature type="transmembrane region" description="Helical" evidence="7">
    <location>
        <begin position="917"/>
        <end position="940"/>
    </location>
</feature>
<feature type="compositionally biased region" description="Polar residues" evidence="6">
    <location>
        <begin position="422"/>
        <end position="484"/>
    </location>
</feature>
<dbReference type="PANTHER" id="PTHR45692">
    <property type="entry name" value="G_PROTEIN_RECEP_F2_4 DOMAIN-CONTAINING PROTEIN"/>
    <property type="match status" value="1"/>
</dbReference>
<sequence length="1234" mass="134195">MESRPRNLVHRGAVVTSLLLMTVFVGTDSQDVCQSGTGPGGSGTRCNCQQVEPDAAFNIDCTGRSLTDIPTIPVNTAVLDLTNNNIQLIREQHFRRLDTLQKLILTGNPLECGCNLTDFKSWIINLESVSAQIVEGAVCGDDRYSGRAVVDATFCFKNRLCHTCLNAVDSSECTTRTCFPEDACQNEVAYAVDGSVSMNKSCVVMMNCQRAASSVNQAQCRQTDGGASRCIYCCQSDGCNQELNTINDTYVFPFRKPLVITTAAPSTTDTSHVTTDSPMTSFPVTTHNWVTMQTHTTGRTPTPLLETHPGTDSVVASSDPVSTSRLLYTGTGSHTSTSFPETASWRTENKVQTSAAYMTKEASSAGTESPTTPPFLGTDTAPTEIMLETSEPFSTTGTATFGTHLSASSGHLSTDTSHTDIGHQTTPSISTDFEQTNSWRSPTEWTDNKPQTATATSPSAHFTFTDRGLQSTDNSLVSETQPTDSGRDTPPPYQVTSETPLGTAASSPSTSQPTTESKSSSPSSEVPPSHMCPEEVTEGDTGVVTWPALIANRTAVVPCPYPSLTDPETDRYARRTCFGYASIGWVIWEEPDMSECPTASGALEELIRINITYDNVLDVSDQLKNVTSYAPALTADDVAVVVDALKSLLEALIRYPEKGQEIFLDAMVTANQMTSVKFEKLVESQKINRTTSRLLQLIDEIALHVPLLNTSTLTSESRAFDVIILDVADQSIDSLLFGGLLENNNVKPFVVLNGSAPENATDLIGSVLLPPSLLHILGDQLSRTQFLLYQDTTYFNVVTTSVEHPFGDLKPAPEGAVTLLSSAVISAGMGNLSVVDLREPILMQLKRTHTEAKNPQCAYWDTAANDKQGGWSTKGCEVNFDLSDSTSVVCECNHLTNFAMLMDVYNSGEPDPVHSKILAIISYIGCSLSILALTLAIATLGCCGEEPKYRVTGSGSLNMGTNGKARADRHTNILIHLSVGLILSDVSFLLNTVAVELELGRHMCVGMAVVTHYSLLAAMAWMALEAFNMYLALVLVFDKYYSRFMLKMCLFGWGAPVIIVATTLSINFPDHYGLFNGICWLARIPFLASFLAPVCTVLLFNLVVFVAVTWQLCKMRRRNISQSRRRFDLAAQFKASASITFLFGLTWSFALFGIGEANLAFSYLFAIFNSAQGFNIFVLQCLLKPTIRQRWMRVLRWQREDINGSSKSSSAKDTNNVELFKVKGDGGGHTNGRL</sequence>
<evidence type="ECO:0000256" key="5">
    <source>
        <dbReference type="ARBA" id="ARBA00023157"/>
    </source>
</evidence>
<dbReference type="GO" id="GO:0004930">
    <property type="term" value="F:G protein-coupled receptor activity"/>
    <property type="evidence" value="ECO:0007669"/>
    <property type="project" value="InterPro"/>
</dbReference>
<dbReference type="CDD" id="cd15040">
    <property type="entry name" value="7tmB2_Adhesion"/>
    <property type="match status" value="1"/>
</dbReference>
<evidence type="ECO:0000256" key="1">
    <source>
        <dbReference type="ARBA" id="ARBA00004141"/>
    </source>
</evidence>
<feature type="domain" description="G-protein coupled receptors family 2 profile 2" evidence="11">
    <location>
        <begin position="918"/>
        <end position="1184"/>
    </location>
</feature>
<feature type="domain" description="G-protein coupled receptors family 2 profile 1" evidence="10">
    <location>
        <begin position="532"/>
        <end position="600"/>
    </location>
</feature>
<dbReference type="InterPro" id="IPR057244">
    <property type="entry name" value="GAIN_B"/>
</dbReference>
<name>A0A8B7YNK2_ACAPL</name>
<evidence type="ECO:0000256" key="6">
    <source>
        <dbReference type="SAM" id="MobiDB-lite"/>
    </source>
</evidence>
<feature type="domain" description="GAIN-B" evidence="9">
    <location>
        <begin position="742"/>
        <end position="908"/>
    </location>
</feature>
<keyword evidence="12" id="KW-1185">Reference proteome</keyword>
<dbReference type="InterPro" id="IPR032675">
    <property type="entry name" value="LRR_dom_sf"/>
</dbReference>
<dbReference type="SMART" id="SM00303">
    <property type="entry name" value="GPS"/>
    <property type="match status" value="1"/>
</dbReference>
<keyword evidence="2 7" id="KW-0812">Transmembrane</keyword>
<organism evidence="12 13">
    <name type="scientific">Acanthaster planci</name>
    <name type="common">Crown-of-thorns starfish</name>
    <dbReference type="NCBI Taxonomy" id="133434"/>
    <lineage>
        <taxon>Eukaryota</taxon>
        <taxon>Metazoa</taxon>
        <taxon>Echinodermata</taxon>
        <taxon>Eleutherozoa</taxon>
        <taxon>Asterozoa</taxon>
        <taxon>Asteroidea</taxon>
        <taxon>Valvatacea</taxon>
        <taxon>Valvatida</taxon>
        <taxon>Acanthasteridae</taxon>
        <taxon>Acanthaster</taxon>
    </lineage>
</organism>
<dbReference type="PANTHER" id="PTHR45692:SF1">
    <property type="entry name" value="G-PROTEIN COUPLED RECEPTORS FAMILY 2 PROFILE 2 DOMAIN-CONTAINING PROTEIN"/>
    <property type="match status" value="1"/>
</dbReference>
<dbReference type="PROSITE" id="PS50221">
    <property type="entry name" value="GAIN_B"/>
    <property type="match status" value="1"/>
</dbReference>
<accession>A0A8B7YNK2</accession>
<keyword evidence="5" id="KW-1015">Disulfide bond</keyword>
<feature type="chain" id="PRO_5034193877" evidence="8">
    <location>
        <begin position="30"/>
        <end position="1234"/>
    </location>
</feature>
<dbReference type="AlphaFoldDB" id="A0A8B7YNK2"/>
<keyword evidence="8" id="KW-0732">Signal</keyword>
<dbReference type="InterPro" id="IPR000832">
    <property type="entry name" value="GPCR_2_secretin-like"/>
</dbReference>
<evidence type="ECO:0000313" key="12">
    <source>
        <dbReference type="Proteomes" id="UP000694845"/>
    </source>
</evidence>